<dbReference type="InterPro" id="IPR050681">
    <property type="entry name" value="CDF/SLC30A"/>
</dbReference>
<evidence type="ECO:0000256" key="3">
    <source>
        <dbReference type="ARBA" id="ARBA00022448"/>
    </source>
</evidence>
<dbReference type="SUPFAM" id="SSF160240">
    <property type="entry name" value="Cation efflux protein cytoplasmic domain-like"/>
    <property type="match status" value="1"/>
</dbReference>
<dbReference type="GO" id="GO:0005886">
    <property type="term" value="C:plasma membrane"/>
    <property type="evidence" value="ECO:0007669"/>
    <property type="project" value="TreeGrafter"/>
</dbReference>
<gene>
    <name evidence="11" type="ORF">P0Y48_05415</name>
</gene>
<evidence type="ECO:0000259" key="10">
    <source>
        <dbReference type="Pfam" id="PF16916"/>
    </source>
</evidence>
<evidence type="ECO:0000256" key="5">
    <source>
        <dbReference type="ARBA" id="ARBA00022989"/>
    </source>
</evidence>
<accession>A0AAJ5W4L0</accession>
<dbReference type="AlphaFoldDB" id="A0AAJ5W4L0"/>
<proteinExistence type="inferred from homology"/>
<dbReference type="SUPFAM" id="SSF161111">
    <property type="entry name" value="Cation efflux protein transmembrane domain-like"/>
    <property type="match status" value="1"/>
</dbReference>
<feature type="transmembrane region" description="Helical" evidence="8">
    <location>
        <begin position="186"/>
        <end position="205"/>
    </location>
</feature>
<dbReference type="InterPro" id="IPR002524">
    <property type="entry name" value="Cation_efflux"/>
</dbReference>
<reference evidence="11" key="1">
    <citation type="submission" date="2023-03" db="EMBL/GenBank/DDBJ databases">
        <title>Andean soil-derived lignocellulolytic bacterial consortium as a source of novel taxa and putative plastic-active enzymes.</title>
        <authorList>
            <person name="Diaz-Garcia L."/>
            <person name="Chuvochina M."/>
            <person name="Feuerriegel G."/>
            <person name="Bunk B."/>
            <person name="Sproer C."/>
            <person name="Streit W.R."/>
            <person name="Rodriguez L.M."/>
            <person name="Overmann J."/>
            <person name="Jimenez D.J."/>
        </authorList>
    </citation>
    <scope>NUCLEOTIDE SEQUENCE</scope>
    <source>
        <strain evidence="11">MAG 4610</strain>
    </source>
</reference>
<dbReference type="Gene3D" id="1.20.1510.10">
    <property type="entry name" value="Cation efflux protein transmembrane domain"/>
    <property type="match status" value="1"/>
</dbReference>
<keyword evidence="3" id="KW-0813">Transport</keyword>
<feature type="domain" description="Cation efflux protein cytoplasmic" evidence="10">
    <location>
        <begin position="222"/>
        <end position="298"/>
    </location>
</feature>
<dbReference type="Pfam" id="PF01545">
    <property type="entry name" value="Cation_efflux"/>
    <property type="match status" value="1"/>
</dbReference>
<keyword evidence="4 8" id="KW-0812">Transmembrane</keyword>
<evidence type="ECO:0000256" key="1">
    <source>
        <dbReference type="ARBA" id="ARBA00004141"/>
    </source>
</evidence>
<evidence type="ECO:0000256" key="2">
    <source>
        <dbReference type="ARBA" id="ARBA00008873"/>
    </source>
</evidence>
<dbReference type="Gene3D" id="3.30.70.1350">
    <property type="entry name" value="Cation efflux protein, cytoplasmic domain"/>
    <property type="match status" value="1"/>
</dbReference>
<evidence type="ECO:0000313" key="11">
    <source>
        <dbReference type="EMBL" id="WEK14641.1"/>
    </source>
</evidence>
<dbReference type="InterPro" id="IPR036837">
    <property type="entry name" value="Cation_efflux_CTD_sf"/>
</dbReference>
<protein>
    <submittedName>
        <fullName evidence="11">Cation diffusion facilitator family transporter</fullName>
    </submittedName>
</protein>
<evidence type="ECO:0000256" key="7">
    <source>
        <dbReference type="ARBA" id="ARBA00023136"/>
    </source>
</evidence>
<dbReference type="EMBL" id="CP119321">
    <property type="protein sequence ID" value="WEK14641.1"/>
    <property type="molecule type" value="Genomic_DNA"/>
</dbReference>
<keyword evidence="6" id="KW-0406">Ion transport</keyword>
<feature type="transmembrane region" description="Helical" evidence="8">
    <location>
        <begin position="22"/>
        <end position="48"/>
    </location>
</feature>
<feature type="transmembrane region" description="Helical" evidence="8">
    <location>
        <begin position="90"/>
        <end position="111"/>
    </location>
</feature>
<feature type="transmembrane region" description="Helical" evidence="8">
    <location>
        <begin position="123"/>
        <end position="146"/>
    </location>
</feature>
<dbReference type="InterPro" id="IPR027470">
    <property type="entry name" value="Cation_efflux_CTD"/>
</dbReference>
<dbReference type="PANTHER" id="PTHR11562:SF17">
    <property type="entry name" value="RE54080P-RELATED"/>
    <property type="match status" value="1"/>
</dbReference>
<organism evidence="11 12">
    <name type="scientific">Candidatus Microbacterium phytovorans</name>
    <dbReference type="NCBI Taxonomy" id="3121374"/>
    <lineage>
        <taxon>Bacteria</taxon>
        <taxon>Bacillati</taxon>
        <taxon>Actinomycetota</taxon>
        <taxon>Actinomycetes</taxon>
        <taxon>Micrococcales</taxon>
        <taxon>Microbacteriaceae</taxon>
        <taxon>Microbacterium</taxon>
    </lineage>
</organism>
<name>A0AAJ5W4L0_9MICO</name>
<comment type="subcellular location">
    <subcellularLocation>
        <location evidence="1">Membrane</location>
        <topology evidence="1">Multi-pass membrane protein</topology>
    </subcellularLocation>
</comment>
<evidence type="ECO:0000256" key="6">
    <source>
        <dbReference type="ARBA" id="ARBA00023065"/>
    </source>
</evidence>
<dbReference type="NCBIfam" id="TIGR01297">
    <property type="entry name" value="CDF"/>
    <property type="match status" value="1"/>
</dbReference>
<dbReference type="PANTHER" id="PTHR11562">
    <property type="entry name" value="CATION EFFLUX PROTEIN/ ZINC TRANSPORTER"/>
    <property type="match status" value="1"/>
</dbReference>
<evidence type="ECO:0000259" key="9">
    <source>
        <dbReference type="Pfam" id="PF01545"/>
    </source>
</evidence>
<keyword evidence="5 8" id="KW-1133">Transmembrane helix</keyword>
<keyword evidence="7 8" id="KW-0472">Membrane</keyword>
<dbReference type="InterPro" id="IPR027469">
    <property type="entry name" value="Cation_efflux_TMD_sf"/>
</dbReference>
<comment type="similarity">
    <text evidence="2">Belongs to the cation diffusion facilitator (CDF) transporter (TC 2.A.4) family. SLC30A subfamily.</text>
</comment>
<feature type="domain" description="Cation efflux protein transmembrane" evidence="9">
    <location>
        <begin position="24"/>
        <end position="215"/>
    </location>
</feature>
<evidence type="ECO:0000256" key="8">
    <source>
        <dbReference type="SAM" id="Phobius"/>
    </source>
</evidence>
<evidence type="ECO:0000313" key="12">
    <source>
        <dbReference type="Proteomes" id="UP001213972"/>
    </source>
</evidence>
<sequence>MHDHAHDHAHGHGIRAASNRRLLAISLGLTGVVFVVQVVGALLSGSLALLADSAHMLTDATGLVIALVASIVAARPANDRRTYGYQRAEVFGALVNGIVLVVLATVIAVEGVRRLLAPEGGEVAGGVMLVVAIVGLVANAVALWLLSSAQKRSINVRGAYLEVLGDLLGSVAVIVAAIVIVTTGWVTADAIASLLIAAMIVPRAVSLLKEVVSVLAESAPAGTQVAEIRTHLLSKPGVVEVHDVHVWQLTRGAPVFTAHVVVDPDVLADGRAAALLSSLQSCLSEHFDVEHSTFQVEPAGHVEHEAH</sequence>
<dbReference type="Pfam" id="PF16916">
    <property type="entry name" value="ZT_dimer"/>
    <property type="match status" value="1"/>
</dbReference>
<dbReference type="InterPro" id="IPR058533">
    <property type="entry name" value="Cation_efflux_TM"/>
</dbReference>
<feature type="transmembrane region" description="Helical" evidence="8">
    <location>
        <begin position="158"/>
        <end position="180"/>
    </location>
</feature>
<dbReference type="GO" id="GO:0005385">
    <property type="term" value="F:zinc ion transmembrane transporter activity"/>
    <property type="evidence" value="ECO:0007669"/>
    <property type="project" value="TreeGrafter"/>
</dbReference>
<dbReference type="Proteomes" id="UP001213972">
    <property type="component" value="Chromosome"/>
</dbReference>
<feature type="transmembrane region" description="Helical" evidence="8">
    <location>
        <begin position="60"/>
        <end position="78"/>
    </location>
</feature>
<evidence type="ECO:0000256" key="4">
    <source>
        <dbReference type="ARBA" id="ARBA00022692"/>
    </source>
</evidence>